<dbReference type="FunCoup" id="A0A6I9TCF8">
    <property type="interactions" value="436"/>
</dbReference>
<name>A0A6I9TCF8_SESIN</name>
<feature type="domain" description="Nucleotide-diphospho-sugar transferase" evidence="2">
    <location>
        <begin position="173"/>
        <end position="370"/>
    </location>
</feature>
<evidence type="ECO:0000313" key="3">
    <source>
        <dbReference type="Proteomes" id="UP000504604"/>
    </source>
</evidence>
<organism evidence="3 4">
    <name type="scientific">Sesamum indicum</name>
    <name type="common">Oriental sesame</name>
    <name type="synonym">Sesamum orientale</name>
    <dbReference type="NCBI Taxonomy" id="4182"/>
    <lineage>
        <taxon>Eukaryota</taxon>
        <taxon>Viridiplantae</taxon>
        <taxon>Streptophyta</taxon>
        <taxon>Embryophyta</taxon>
        <taxon>Tracheophyta</taxon>
        <taxon>Spermatophyta</taxon>
        <taxon>Magnoliopsida</taxon>
        <taxon>eudicotyledons</taxon>
        <taxon>Gunneridae</taxon>
        <taxon>Pentapetalae</taxon>
        <taxon>asterids</taxon>
        <taxon>lamiids</taxon>
        <taxon>Lamiales</taxon>
        <taxon>Pedaliaceae</taxon>
        <taxon>Sesamum</taxon>
    </lineage>
</organism>
<gene>
    <name evidence="4" type="primary">LOC105165094</name>
</gene>
<accession>A0A6I9TCF8</accession>
<feature type="region of interest" description="Disordered" evidence="1">
    <location>
        <begin position="1"/>
        <end position="32"/>
    </location>
</feature>
<dbReference type="Pfam" id="PF03407">
    <property type="entry name" value="Nucleotid_trans"/>
    <property type="match status" value="1"/>
</dbReference>
<dbReference type="KEGG" id="sind:105165094"/>
<reference evidence="4" key="1">
    <citation type="submission" date="2025-08" db="UniProtKB">
        <authorList>
            <consortium name="RefSeq"/>
        </authorList>
    </citation>
    <scope>IDENTIFICATION</scope>
</reference>
<feature type="compositionally biased region" description="Gly residues" evidence="1">
    <location>
        <begin position="1"/>
        <end position="11"/>
    </location>
</feature>
<proteinExistence type="predicted"/>
<dbReference type="InParanoid" id="A0A6I9TCF8"/>
<sequence>MDSGAGRGGGSNPKDDDSFQLESGGYHHDSSNHHHQGYFSGAAVRMTLAVFVVVGVTCLALNQSAYPTQFFQRSNSFASGPKNLSCSLSCGTVNQTAVIMQHNVSSPIFHQPPNSPAKDDEEENNLEKTLERAAMADKKTVIITTLNAAWTEPNSIFDLFLESFRIGNQTQNLLKHVVVVALDHKAYSRCLQVHLHCYALTTAGVDFSGEAFFMSQDYLKMMWRRIDFLRTVLEMGYDFVFTDADVMWLRDPFQRFYRDGDFQIACDHYWYNSTDLNNSPNGGFNYVKSNNRTIQFYKFWYAGKDYFPGKHDQDVLNMIKFDPFIPGIGLEIRFLDTAYFGGFCEPSKDLDLVITMHANCCIGLENKIHDIKMVIEDWRKYMSLPSGSERNLSTRSWTVPRICG</sequence>
<evidence type="ECO:0000313" key="4">
    <source>
        <dbReference type="RefSeq" id="XP_011082269.1"/>
    </source>
</evidence>
<dbReference type="OrthoDB" id="540503at2759"/>
<keyword evidence="3" id="KW-1185">Reference proteome</keyword>
<evidence type="ECO:0000259" key="2">
    <source>
        <dbReference type="Pfam" id="PF03407"/>
    </source>
</evidence>
<dbReference type="InterPro" id="IPR005069">
    <property type="entry name" value="Nucl-diP-sugar_transferase"/>
</dbReference>
<dbReference type="PANTHER" id="PTHR46038">
    <property type="entry name" value="EXPRESSED PROTEIN-RELATED"/>
    <property type="match status" value="1"/>
</dbReference>
<dbReference type="RefSeq" id="XP_011082269.1">
    <property type="nucleotide sequence ID" value="XM_011083967.2"/>
</dbReference>
<dbReference type="Proteomes" id="UP000504604">
    <property type="component" value="Linkage group LG6"/>
</dbReference>
<dbReference type="PANTHER" id="PTHR46038:SF58">
    <property type="entry name" value="GLYCOSYLTRANSFERASE"/>
    <property type="match status" value="1"/>
</dbReference>
<dbReference type="InterPro" id="IPR044821">
    <property type="entry name" value="At1g28695/At4g15970-like"/>
</dbReference>
<dbReference type="GeneID" id="105165094"/>
<dbReference type="AlphaFoldDB" id="A0A6I9TCF8"/>
<protein>
    <submittedName>
        <fullName evidence="4">Uncharacterized protein At4g15970</fullName>
    </submittedName>
</protein>
<evidence type="ECO:0000256" key="1">
    <source>
        <dbReference type="SAM" id="MobiDB-lite"/>
    </source>
</evidence>